<dbReference type="Proteomes" id="UP000199572">
    <property type="component" value="Unassembled WGS sequence"/>
</dbReference>
<dbReference type="Gene3D" id="3.30.559.30">
    <property type="entry name" value="Nonribosomal peptide synthetase, condensation domain"/>
    <property type="match status" value="1"/>
</dbReference>
<dbReference type="SUPFAM" id="SSF52777">
    <property type="entry name" value="CoA-dependent acyltransferases"/>
    <property type="match status" value="2"/>
</dbReference>
<evidence type="ECO:0000259" key="1">
    <source>
        <dbReference type="Pfam" id="PF00668"/>
    </source>
</evidence>
<dbReference type="InterPro" id="IPR052058">
    <property type="entry name" value="Alcohol_O-acetyltransferase"/>
</dbReference>
<feature type="domain" description="Condensation" evidence="1">
    <location>
        <begin position="15"/>
        <end position="144"/>
    </location>
</feature>
<dbReference type="OrthoDB" id="5562587at2"/>
<reference evidence="2 3" key="1">
    <citation type="submission" date="2016-10" db="EMBL/GenBank/DDBJ databases">
        <authorList>
            <person name="de Groot N.N."/>
        </authorList>
    </citation>
    <scope>NUCLEOTIDE SEQUENCE [LARGE SCALE GENOMIC DNA]</scope>
    <source>
        <strain evidence="2 3">DSM 18610</strain>
    </source>
</reference>
<dbReference type="RefSeq" id="WP_090886872.1">
    <property type="nucleotide sequence ID" value="NZ_FOGG01000027.1"/>
</dbReference>
<dbReference type="InterPro" id="IPR001242">
    <property type="entry name" value="Condensation_dom"/>
</dbReference>
<accession>A0A1H9U4G6</accession>
<dbReference type="GO" id="GO:0003824">
    <property type="term" value="F:catalytic activity"/>
    <property type="evidence" value="ECO:0007669"/>
    <property type="project" value="InterPro"/>
</dbReference>
<proteinExistence type="predicted"/>
<dbReference type="STRING" id="390241.SAMN04488023_12735"/>
<dbReference type="AlphaFoldDB" id="A0A1H9U4G6"/>
<dbReference type="PANTHER" id="PTHR28037">
    <property type="entry name" value="ALCOHOL O-ACETYLTRANSFERASE 1-RELATED"/>
    <property type="match status" value="1"/>
</dbReference>
<dbReference type="Pfam" id="PF00668">
    <property type="entry name" value="Condensation"/>
    <property type="match status" value="1"/>
</dbReference>
<protein>
    <submittedName>
        <fullName evidence="2">Uncharacterized protein, contains a NRPS condensation (Elongation) domain</fullName>
    </submittedName>
</protein>
<dbReference type="InterPro" id="IPR023213">
    <property type="entry name" value="CAT-like_dom_sf"/>
</dbReference>
<keyword evidence="3" id="KW-1185">Reference proteome</keyword>
<gene>
    <name evidence="2" type="ORF">SAMN04488023_12735</name>
</gene>
<evidence type="ECO:0000313" key="3">
    <source>
        <dbReference type="Proteomes" id="UP000199572"/>
    </source>
</evidence>
<evidence type="ECO:0000313" key="2">
    <source>
        <dbReference type="EMBL" id="SES04269.1"/>
    </source>
</evidence>
<dbReference type="PANTHER" id="PTHR28037:SF1">
    <property type="entry name" value="ALCOHOL O-ACETYLTRANSFERASE 1-RELATED"/>
    <property type="match status" value="1"/>
</dbReference>
<dbReference type="EMBL" id="FOGG01000027">
    <property type="protein sequence ID" value="SES04269.1"/>
    <property type="molecule type" value="Genomic_DNA"/>
</dbReference>
<dbReference type="Gene3D" id="3.30.559.10">
    <property type="entry name" value="Chloramphenicol acetyltransferase-like domain"/>
    <property type="match status" value="1"/>
</dbReference>
<sequence length="428" mass="48783">MKRKLFFGERMLYGDGKTPFNCVIPIKIRGYISEALLGQALKRVQKKHPWLTAGIRLDEKKWPWMVTNLTEKFHIPVRIVERLNDDQWQVESKKEWATAFEASSNPLVRIVWLRSHTLSEILLVVHHCLCDGTSAMSILKELVVLLDNPEADIGKEIPIQSLEDIIPAKVLSSYRSRIKSGLIGKMTTMALWLIPIKKIPFERKEDFILSWKFNEEITAGIVQFCKKHQFTVNTLLSATLLTAFKAVRGEKAFNKISLPVDVRNYNKAIKADHIFAFGLMIVLSAYPEKDFLSNVKSIQQDASQKLAKLNPYSLMLMMEACHSALTNFTNLLKYGKSSNDCMFSNLGRLDIPHQYKNFEIETIYSPSVMGPLGNTTTLVVSTYRNQLDFSFMASEGYLPRNEAEAIKEKVMEILLAQIKIPAPELEHA</sequence>
<name>A0A1H9U4G6_9SPHI</name>
<organism evidence="2 3">
    <name type="scientific">Pedobacter rhizosphaerae</name>
    <dbReference type="NCBI Taxonomy" id="390241"/>
    <lineage>
        <taxon>Bacteria</taxon>
        <taxon>Pseudomonadati</taxon>
        <taxon>Bacteroidota</taxon>
        <taxon>Sphingobacteriia</taxon>
        <taxon>Sphingobacteriales</taxon>
        <taxon>Sphingobacteriaceae</taxon>
        <taxon>Pedobacter</taxon>
    </lineage>
</organism>